<accession>A0A8B6XCP2</accession>
<sequence length="98" mass="10663">MALPALAADPAEPPLKLEPVPDGAPTLEGGKPPDITVRRDGSAEFKEYRVNGRLYAVKVTPNVGKPYWLIDRSGGGQLQRFDGPSPNLTVPSWLILEW</sequence>
<evidence type="ECO:0000313" key="2">
    <source>
        <dbReference type="Proteomes" id="UP000675920"/>
    </source>
</evidence>
<dbReference type="RefSeq" id="WP_211238030.1">
    <property type="nucleotide sequence ID" value="NZ_AXWS01000007.1"/>
</dbReference>
<feature type="region of interest" description="Disordered" evidence="1">
    <location>
        <begin position="1"/>
        <end position="38"/>
    </location>
</feature>
<feature type="compositionally biased region" description="Low complexity" evidence="1">
    <location>
        <begin position="1"/>
        <end position="10"/>
    </location>
</feature>
<keyword evidence="2" id="KW-1185">Reference proteome</keyword>
<dbReference type="Proteomes" id="UP000675920">
    <property type="component" value="Unplaced"/>
</dbReference>
<evidence type="ECO:0000313" key="3">
    <source>
        <dbReference type="RefSeq" id="WP_211238030.1"/>
    </source>
</evidence>
<proteinExistence type="predicted"/>
<dbReference type="Pfam" id="PF11191">
    <property type="entry name" value="DUF2782"/>
    <property type="match status" value="1"/>
</dbReference>
<name>A0A8B6XCP2_9BURK</name>
<organism evidence="2 3">
    <name type="scientific">Derxia gummosa DSM 723</name>
    <dbReference type="NCBI Taxonomy" id="1121388"/>
    <lineage>
        <taxon>Bacteria</taxon>
        <taxon>Pseudomonadati</taxon>
        <taxon>Pseudomonadota</taxon>
        <taxon>Betaproteobacteria</taxon>
        <taxon>Burkholderiales</taxon>
        <taxon>Alcaligenaceae</taxon>
        <taxon>Derxia</taxon>
    </lineage>
</organism>
<dbReference type="Gene3D" id="2.20.130.30">
    <property type="entry name" value="Protein of unknown function DUF2782"/>
    <property type="match status" value="1"/>
</dbReference>
<evidence type="ECO:0000256" key="1">
    <source>
        <dbReference type="SAM" id="MobiDB-lite"/>
    </source>
</evidence>
<protein>
    <submittedName>
        <fullName evidence="3">DUF2782 domain-containing protein</fullName>
    </submittedName>
</protein>
<dbReference type="AlphaFoldDB" id="A0A8B6XCP2"/>
<dbReference type="InterPro" id="IPR021357">
    <property type="entry name" value="DUF2782"/>
</dbReference>
<reference evidence="3" key="1">
    <citation type="submission" date="2025-08" db="UniProtKB">
        <authorList>
            <consortium name="RefSeq"/>
        </authorList>
    </citation>
    <scope>IDENTIFICATION</scope>
</reference>